<evidence type="ECO:0000313" key="14">
    <source>
        <dbReference type="WBParaSite" id="maker-E.canG7_contigs_1959-snap-gene-0.3-mRNA-1"/>
    </source>
</evidence>
<evidence type="ECO:0000256" key="8">
    <source>
        <dbReference type="ARBA" id="ARBA00023211"/>
    </source>
</evidence>
<dbReference type="GO" id="GO:0030145">
    <property type="term" value="F:manganese ion binding"/>
    <property type="evidence" value="ECO:0007669"/>
    <property type="project" value="TreeGrafter"/>
</dbReference>
<comment type="cofactor">
    <cofactor evidence="12">
        <name>Mn(2+)</name>
        <dbReference type="ChEBI" id="CHEBI:29035"/>
    </cofactor>
    <text evidence="12">Binds 2 manganese ions per subunit.</text>
</comment>
<accession>A0A915EXB6</accession>
<evidence type="ECO:0000256" key="9">
    <source>
        <dbReference type="ARBA" id="ARBA00047391"/>
    </source>
</evidence>
<dbReference type="PROSITE" id="PS51409">
    <property type="entry name" value="ARGINASE_2"/>
    <property type="match status" value="1"/>
</dbReference>
<dbReference type="Gene3D" id="3.40.800.10">
    <property type="entry name" value="Ureohydrolase domain"/>
    <property type="match status" value="1"/>
</dbReference>
<dbReference type="Pfam" id="PF00491">
    <property type="entry name" value="Arginase"/>
    <property type="match status" value="1"/>
</dbReference>
<dbReference type="InterPro" id="IPR023696">
    <property type="entry name" value="Ureohydrolase_dom_sf"/>
</dbReference>
<comment type="pathway">
    <text evidence="1 12">Nitrogen metabolism; urea cycle; L-ornithine and urea from L-arginine: step 1/1.</text>
</comment>
<keyword evidence="8 12" id="KW-0464">Manganese</keyword>
<dbReference type="PRINTS" id="PR00116">
    <property type="entry name" value="ARGINASE"/>
</dbReference>
<evidence type="ECO:0000256" key="11">
    <source>
        <dbReference type="RuleBase" id="RU003684"/>
    </source>
</evidence>
<evidence type="ECO:0000256" key="6">
    <source>
        <dbReference type="ARBA" id="ARBA00022723"/>
    </source>
</evidence>
<evidence type="ECO:0000256" key="2">
    <source>
        <dbReference type="ARBA" id="ARBA00012168"/>
    </source>
</evidence>
<keyword evidence="6 12" id="KW-0479">Metal-binding</keyword>
<keyword evidence="7 11" id="KW-0378">Hydrolase</keyword>
<evidence type="ECO:0000313" key="13">
    <source>
        <dbReference type="Proteomes" id="UP000887562"/>
    </source>
</evidence>
<dbReference type="AlphaFoldDB" id="A0A915EXB6"/>
<dbReference type="Proteomes" id="UP000887562">
    <property type="component" value="Unplaced"/>
</dbReference>
<comment type="catalytic activity">
    <reaction evidence="9 12">
        <text>L-arginine + H2O = urea + L-ornithine</text>
        <dbReference type="Rhea" id="RHEA:20569"/>
        <dbReference type="ChEBI" id="CHEBI:15377"/>
        <dbReference type="ChEBI" id="CHEBI:16199"/>
        <dbReference type="ChEBI" id="CHEBI:32682"/>
        <dbReference type="ChEBI" id="CHEBI:46911"/>
        <dbReference type="EC" id="3.5.3.1"/>
    </reaction>
</comment>
<dbReference type="NCBIfam" id="TIGR01229">
    <property type="entry name" value="rocF_arginase"/>
    <property type="match status" value="1"/>
</dbReference>
<dbReference type="GO" id="GO:0005634">
    <property type="term" value="C:nucleus"/>
    <property type="evidence" value="ECO:0007669"/>
    <property type="project" value="TreeGrafter"/>
</dbReference>
<evidence type="ECO:0000256" key="4">
    <source>
        <dbReference type="ARBA" id="ARBA00022436"/>
    </source>
</evidence>
<comment type="similarity">
    <text evidence="10 11">Belongs to the arginase family.</text>
</comment>
<dbReference type="InterPro" id="IPR014033">
    <property type="entry name" value="Arginase"/>
</dbReference>
<evidence type="ECO:0000256" key="5">
    <source>
        <dbReference type="ARBA" id="ARBA00022503"/>
    </source>
</evidence>
<dbReference type="FunFam" id="3.40.800.10:FF:000012">
    <property type="entry name" value="Arginase"/>
    <property type="match status" value="1"/>
</dbReference>
<dbReference type="GO" id="GO:0005829">
    <property type="term" value="C:cytosol"/>
    <property type="evidence" value="ECO:0007669"/>
    <property type="project" value="TreeGrafter"/>
</dbReference>
<evidence type="ECO:0000256" key="1">
    <source>
        <dbReference type="ARBA" id="ARBA00005098"/>
    </source>
</evidence>
<keyword evidence="4 12" id="KW-0835">Urea cycle</keyword>
<dbReference type="PANTHER" id="PTHR43782:SF3">
    <property type="entry name" value="ARGINASE"/>
    <property type="match status" value="1"/>
</dbReference>
<dbReference type="InterPro" id="IPR006035">
    <property type="entry name" value="Ureohydrolase"/>
</dbReference>
<dbReference type="EC" id="3.5.3.1" evidence="2 12"/>
<dbReference type="GO" id="GO:0004053">
    <property type="term" value="F:arginase activity"/>
    <property type="evidence" value="ECO:0007669"/>
    <property type="project" value="UniProtKB-EC"/>
</dbReference>
<reference evidence="14" key="1">
    <citation type="submission" date="2022-11" db="UniProtKB">
        <authorList>
            <consortium name="WormBaseParasite"/>
        </authorList>
    </citation>
    <scope>IDENTIFICATION</scope>
</reference>
<evidence type="ECO:0000256" key="12">
    <source>
        <dbReference type="RuleBase" id="RU361159"/>
    </source>
</evidence>
<sequence length="349" mass="38489">MGNGFQNCVSSLGIVGAAVDKGQPKDGVQNGPKAIRENGLIGLLKKLIDLLNHILKTYMLLTLYYSMLDAKVNDYGEITQPKDSEPDVILNCENQRALVKTTLELTEYVSKSVSENDMTLILGGDHSIGIGSIAGHLKTFPNSFVVWVDAHADINTPGSSESRHTHGMPLSFLLTQTSKLIPQTQGFENIKPVLEANQLLYIGLRDVDLPELKFIKELNIPYFDMHDVKRLGIQNVMEITLKTIMRYCPNCHIHLSFDIDGLDPKYAPSTGTPVPGGLSLEEGKRDGNGEICSRDYQKCSAPGLEAHAILADLCTPTAKLCNLVHFLFCLSTNLIPSFAICERRMWKFG</sequence>
<dbReference type="InterPro" id="IPR020855">
    <property type="entry name" value="Ureohydrolase_Mn_BS"/>
</dbReference>
<evidence type="ECO:0000256" key="3">
    <source>
        <dbReference type="ARBA" id="ARBA00018123"/>
    </source>
</evidence>
<keyword evidence="13" id="KW-1185">Reference proteome</keyword>
<evidence type="ECO:0000256" key="10">
    <source>
        <dbReference type="PROSITE-ProRule" id="PRU00742"/>
    </source>
</evidence>
<dbReference type="WBParaSite" id="maker-E.canG7_contigs_1959-snap-gene-0.3-mRNA-1">
    <property type="protein sequence ID" value="maker-E.canG7_contigs_1959-snap-gene-0.3-mRNA-1"/>
    <property type="gene ID" value="EcG7_09175"/>
</dbReference>
<dbReference type="GO" id="GO:0000050">
    <property type="term" value="P:urea cycle"/>
    <property type="evidence" value="ECO:0007669"/>
    <property type="project" value="UniProtKB-KW"/>
</dbReference>
<dbReference type="GO" id="GO:0006525">
    <property type="term" value="P:arginine metabolic process"/>
    <property type="evidence" value="ECO:0007669"/>
    <property type="project" value="UniProtKB-KW"/>
</dbReference>
<protein>
    <recommendedName>
        <fullName evidence="3 12">Arginase</fullName>
        <ecNumber evidence="2 12">3.5.3.1</ecNumber>
    </recommendedName>
</protein>
<dbReference type="CDD" id="cd09989">
    <property type="entry name" value="Arginase"/>
    <property type="match status" value="1"/>
</dbReference>
<proteinExistence type="inferred from homology"/>
<dbReference type="PROSITE" id="PS01053">
    <property type="entry name" value="ARGINASE_1"/>
    <property type="match status" value="1"/>
</dbReference>
<evidence type="ECO:0000256" key="7">
    <source>
        <dbReference type="ARBA" id="ARBA00022801"/>
    </source>
</evidence>
<dbReference type="PANTHER" id="PTHR43782">
    <property type="entry name" value="ARGINASE"/>
    <property type="match status" value="1"/>
</dbReference>
<dbReference type="SUPFAM" id="SSF52768">
    <property type="entry name" value="Arginase/deacetylase"/>
    <property type="match status" value="1"/>
</dbReference>
<name>A0A915EXB6_9CEST</name>
<keyword evidence="5 12" id="KW-0056">Arginine metabolism</keyword>
<organism evidence="13 14">
    <name type="scientific">Echinococcus canadensis</name>
    <dbReference type="NCBI Taxonomy" id="519352"/>
    <lineage>
        <taxon>Eukaryota</taxon>
        <taxon>Metazoa</taxon>
        <taxon>Spiralia</taxon>
        <taxon>Lophotrochozoa</taxon>
        <taxon>Platyhelminthes</taxon>
        <taxon>Cestoda</taxon>
        <taxon>Eucestoda</taxon>
        <taxon>Cyclophyllidea</taxon>
        <taxon>Taeniidae</taxon>
        <taxon>Echinococcus</taxon>
        <taxon>Echinococcus canadensis group</taxon>
    </lineage>
</organism>